<protein>
    <submittedName>
        <fullName evidence="1">IPExxxVDY family protein</fullName>
    </submittedName>
</protein>
<comment type="caution">
    <text evidence="1">The sequence shown here is derived from an EMBL/GenBank/DDBJ whole genome shotgun (WGS) entry which is preliminary data.</text>
</comment>
<organism evidence="1 2">
    <name type="scientific">Fontibacter flavus</name>
    <dbReference type="NCBI Taxonomy" id="654838"/>
    <lineage>
        <taxon>Bacteria</taxon>
        <taxon>Pseudomonadati</taxon>
        <taxon>Bacteroidota</taxon>
        <taxon>Cytophagia</taxon>
        <taxon>Cytophagales</taxon>
        <taxon>Cyclobacteriaceae</taxon>
        <taxon>Fontibacter</taxon>
    </lineage>
</organism>
<dbReference type="Proteomes" id="UP001589797">
    <property type="component" value="Unassembled WGS sequence"/>
</dbReference>
<dbReference type="RefSeq" id="WP_382386260.1">
    <property type="nucleotide sequence ID" value="NZ_JBHLWI010000007.1"/>
</dbReference>
<evidence type="ECO:0000313" key="2">
    <source>
        <dbReference type="Proteomes" id="UP001589797"/>
    </source>
</evidence>
<dbReference type="InterPro" id="IPR047690">
    <property type="entry name" value="IPExxxVDY_fam"/>
</dbReference>
<proteinExistence type="predicted"/>
<evidence type="ECO:0000313" key="1">
    <source>
        <dbReference type="EMBL" id="MFC0261818.1"/>
    </source>
</evidence>
<dbReference type="NCBIfam" id="NF033205">
    <property type="entry name" value="IPExxxVDY"/>
    <property type="match status" value="1"/>
</dbReference>
<reference evidence="1 2" key="1">
    <citation type="submission" date="2024-09" db="EMBL/GenBank/DDBJ databases">
        <authorList>
            <person name="Sun Q."/>
            <person name="Mori K."/>
        </authorList>
    </citation>
    <scope>NUCLEOTIDE SEQUENCE [LARGE SCALE GENOMIC DNA]</scope>
    <source>
        <strain evidence="1 2">CCM 7650</strain>
    </source>
</reference>
<dbReference type="EMBL" id="JBHLWI010000007">
    <property type="protein sequence ID" value="MFC0261818.1"/>
    <property type="molecule type" value="Genomic_DNA"/>
</dbReference>
<accession>A0ABV6FPM5</accession>
<gene>
    <name evidence="1" type="ORF">ACFFIP_03930</name>
</gene>
<sequence length="142" mass="16840">MKKTRLLIEHQYDFDLLGLVAPVKDYKMAWLLNHTLGIHLIKANDFELEFVNQPLLKISQYMDQKDHGYTQLLKNRSFSDGVNALYLVPELRFMDYFLLVQDHTFELNINAYIEQLSQVRYIQNVVKLDVNKLKSKDNLLTY</sequence>
<keyword evidence="2" id="KW-1185">Reference proteome</keyword>
<name>A0ABV6FPM5_9BACT</name>